<reference evidence="1 2" key="1">
    <citation type="submission" date="2016-12" db="EMBL/GenBank/DDBJ databases">
        <title>The genomes of Aspergillus section Nigri reveals drivers in fungal speciation.</title>
        <authorList>
            <consortium name="DOE Joint Genome Institute"/>
            <person name="Vesth T.C."/>
            <person name="Nybo J."/>
            <person name="Theobald S."/>
            <person name="Brandl J."/>
            <person name="Frisvad J.C."/>
            <person name="Nielsen K.F."/>
            <person name="Lyhne E.K."/>
            <person name="Kogle M.E."/>
            <person name="Kuo A."/>
            <person name="Riley R."/>
            <person name="Clum A."/>
            <person name="Nolan M."/>
            <person name="Lipzen A."/>
            <person name="Salamov A."/>
            <person name="Henrissat B."/>
            <person name="Wiebenga A."/>
            <person name="De Vries R.P."/>
            <person name="Grigoriev I.V."/>
            <person name="Mortensen U.H."/>
            <person name="Andersen M.R."/>
            <person name="Baker S.E."/>
        </authorList>
    </citation>
    <scope>NUCLEOTIDE SEQUENCE [LARGE SCALE GENOMIC DNA]</scope>
    <source>
        <strain evidence="1 2">JOP 1030-1</strain>
    </source>
</reference>
<accession>A0A318ZPY3</accession>
<dbReference type="AlphaFoldDB" id="A0A318ZPY3"/>
<sequence>MTSRVLNYFYGPFLSLYYPHDSAAYRKMLAPLVPFEEMDDELRWVDARAILDEGKSCLKHVDMKALAEEADQRGAQYDAMDLILGHYSQIMSPTSENELPVVNTVNAVRKNCISWVFKLVQLAVNNHLRGRGELRCTNLDDDWWCWYVRGKRHEFTNIALISFKAANMLRFEDFDNLNARHREDEWKTKLATVHKQDYVSHPDVLFNSGIAYIQDMKDFAKALNVKHVAMMDFKYLVTMEIQNVAQSAPQKLPGRAELTWFEEGQPEGDDGQTFVMVLLGLVCRALERQLASSTSHQGLVSSKVTGSFVLAPY</sequence>
<dbReference type="Proteomes" id="UP000248349">
    <property type="component" value="Unassembled WGS sequence"/>
</dbReference>
<evidence type="ECO:0000313" key="1">
    <source>
        <dbReference type="EMBL" id="PYH48604.1"/>
    </source>
</evidence>
<organism evidence="1 2">
    <name type="scientific">Aspergillus saccharolyticus JOP 1030-1</name>
    <dbReference type="NCBI Taxonomy" id="1450539"/>
    <lineage>
        <taxon>Eukaryota</taxon>
        <taxon>Fungi</taxon>
        <taxon>Dikarya</taxon>
        <taxon>Ascomycota</taxon>
        <taxon>Pezizomycotina</taxon>
        <taxon>Eurotiomycetes</taxon>
        <taxon>Eurotiomycetidae</taxon>
        <taxon>Eurotiales</taxon>
        <taxon>Aspergillaceae</taxon>
        <taxon>Aspergillus</taxon>
        <taxon>Aspergillus subgen. Circumdati</taxon>
    </lineage>
</organism>
<dbReference type="EMBL" id="KZ821221">
    <property type="protein sequence ID" value="PYH48604.1"/>
    <property type="molecule type" value="Genomic_DNA"/>
</dbReference>
<evidence type="ECO:0000313" key="2">
    <source>
        <dbReference type="Proteomes" id="UP000248349"/>
    </source>
</evidence>
<name>A0A318ZPY3_9EURO</name>
<proteinExistence type="predicted"/>
<dbReference type="RefSeq" id="XP_025434586.1">
    <property type="nucleotide sequence ID" value="XM_025576251.1"/>
</dbReference>
<protein>
    <submittedName>
        <fullName evidence="1">Uncharacterized protein</fullName>
    </submittedName>
</protein>
<keyword evidence="2" id="KW-1185">Reference proteome</keyword>
<dbReference type="GeneID" id="37077479"/>
<gene>
    <name evidence="1" type="ORF">BP01DRAFT_363072</name>
</gene>